<dbReference type="SUPFAM" id="SSF47384">
    <property type="entry name" value="Homodimeric domain of signal transducing histidine kinase"/>
    <property type="match status" value="1"/>
</dbReference>
<dbReference type="SMART" id="SM00387">
    <property type="entry name" value="HATPase_c"/>
    <property type="match status" value="1"/>
</dbReference>
<evidence type="ECO:0000259" key="12">
    <source>
        <dbReference type="PROSITE" id="PS50109"/>
    </source>
</evidence>
<evidence type="ECO:0000313" key="14">
    <source>
        <dbReference type="Proteomes" id="UP000697330"/>
    </source>
</evidence>
<dbReference type="CDD" id="cd00082">
    <property type="entry name" value="HisKA"/>
    <property type="match status" value="1"/>
</dbReference>
<keyword evidence="5" id="KW-0597">Phosphoprotein</keyword>
<evidence type="ECO:0000256" key="9">
    <source>
        <dbReference type="ARBA" id="ARBA00023136"/>
    </source>
</evidence>
<dbReference type="EC" id="2.7.13.3" evidence="4"/>
<comment type="subcellular location">
    <subcellularLocation>
        <location evidence="3">Cell membrane</location>
    </subcellularLocation>
</comment>
<evidence type="ECO:0000256" key="6">
    <source>
        <dbReference type="ARBA" id="ARBA00022679"/>
    </source>
</evidence>
<evidence type="ECO:0000256" key="2">
    <source>
        <dbReference type="ARBA" id="ARBA00001968"/>
    </source>
</evidence>
<keyword evidence="6" id="KW-0808">Transferase</keyword>
<evidence type="ECO:0000256" key="10">
    <source>
        <dbReference type="SAM" id="MobiDB-lite"/>
    </source>
</evidence>
<dbReference type="InterPro" id="IPR003594">
    <property type="entry name" value="HATPase_dom"/>
</dbReference>
<dbReference type="InterPro" id="IPR050736">
    <property type="entry name" value="Sensor_HK_Regulatory"/>
</dbReference>
<dbReference type="GO" id="GO:0000155">
    <property type="term" value="F:phosphorelay sensor kinase activity"/>
    <property type="evidence" value="ECO:0007669"/>
    <property type="project" value="InterPro"/>
</dbReference>
<dbReference type="RefSeq" id="WP_274959667.1">
    <property type="nucleotide sequence ID" value="NZ_DYWQ01000154.1"/>
</dbReference>
<organism evidence="13 14">
    <name type="scientific">Thermophilibacter provencensis</name>
    <dbReference type="NCBI Taxonomy" id="1852386"/>
    <lineage>
        <taxon>Bacteria</taxon>
        <taxon>Bacillati</taxon>
        <taxon>Actinomycetota</taxon>
        <taxon>Coriobacteriia</taxon>
        <taxon>Coriobacteriales</taxon>
        <taxon>Atopobiaceae</taxon>
        <taxon>Thermophilibacter</taxon>
    </lineage>
</organism>
<dbReference type="InterPro" id="IPR004358">
    <property type="entry name" value="Sig_transdc_His_kin-like_C"/>
</dbReference>
<dbReference type="SUPFAM" id="SSF55874">
    <property type="entry name" value="ATPase domain of HSP90 chaperone/DNA topoisomerase II/histidine kinase"/>
    <property type="match status" value="1"/>
</dbReference>
<gene>
    <name evidence="13" type="ORF">K8U72_09980</name>
</gene>
<keyword evidence="11" id="KW-1133">Transmembrane helix</keyword>
<dbReference type="PROSITE" id="PS50109">
    <property type="entry name" value="HIS_KIN"/>
    <property type="match status" value="1"/>
</dbReference>
<dbReference type="AlphaFoldDB" id="A0A921KM56"/>
<reference evidence="13" key="1">
    <citation type="journal article" date="2021" name="PeerJ">
        <title>Extensive microbial diversity within the chicken gut microbiome revealed by metagenomics and culture.</title>
        <authorList>
            <person name="Gilroy R."/>
            <person name="Ravi A."/>
            <person name="Getino M."/>
            <person name="Pursley I."/>
            <person name="Horton D.L."/>
            <person name="Alikhan N.F."/>
            <person name="Baker D."/>
            <person name="Gharbi K."/>
            <person name="Hall N."/>
            <person name="Watson M."/>
            <person name="Adriaenssens E.M."/>
            <person name="Foster-Nyarko E."/>
            <person name="Jarju S."/>
            <person name="Secka A."/>
            <person name="Antonio M."/>
            <person name="Oren A."/>
            <person name="Chaudhuri R.R."/>
            <person name="La Ragione R."/>
            <person name="Hildebrand F."/>
            <person name="Pallen M.J."/>
        </authorList>
    </citation>
    <scope>NUCLEOTIDE SEQUENCE</scope>
    <source>
        <strain evidence="13">CHK124-7917</strain>
    </source>
</reference>
<feature type="region of interest" description="Disordered" evidence="10">
    <location>
        <begin position="1"/>
        <end position="26"/>
    </location>
</feature>
<evidence type="ECO:0000256" key="7">
    <source>
        <dbReference type="ARBA" id="ARBA00022777"/>
    </source>
</evidence>
<dbReference type="EMBL" id="DYWQ01000154">
    <property type="protein sequence ID" value="HJF46090.1"/>
    <property type="molecule type" value="Genomic_DNA"/>
</dbReference>
<comment type="cofactor">
    <cofactor evidence="2">
        <name>a divalent metal cation</name>
        <dbReference type="ChEBI" id="CHEBI:60240"/>
    </cofactor>
</comment>
<dbReference type="FunFam" id="3.30.565.10:FF:000006">
    <property type="entry name" value="Sensor histidine kinase WalK"/>
    <property type="match status" value="1"/>
</dbReference>
<evidence type="ECO:0000256" key="5">
    <source>
        <dbReference type="ARBA" id="ARBA00022553"/>
    </source>
</evidence>
<protein>
    <recommendedName>
        <fullName evidence="4">histidine kinase</fullName>
        <ecNumber evidence="4">2.7.13.3</ecNumber>
    </recommendedName>
</protein>
<dbReference type="PRINTS" id="PR00344">
    <property type="entry name" value="BCTRLSENSOR"/>
</dbReference>
<dbReference type="PANTHER" id="PTHR43711">
    <property type="entry name" value="TWO-COMPONENT HISTIDINE KINASE"/>
    <property type="match status" value="1"/>
</dbReference>
<keyword evidence="7 13" id="KW-0418">Kinase</keyword>
<comment type="catalytic activity">
    <reaction evidence="1">
        <text>ATP + protein L-histidine = ADP + protein N-phospho-L-histidine.</text>
        <dbReference type="EC" id="2.7.13.3"/>
    </reaction>
</comment>
<evidence type="ECO:0000256" key="4">
    <source>
        <dbReference type="ARBA" id="ARBA00012438"/>
    </source>
</evidence>
<evidence type="ECO:0000256" key="11">
    <source>
        <dbReference type="SAM" id="Phobius"/>
    </source>
</evidence>
<dbReference type="PANTHER" id="PTHR43711:SF28">
    <property type="entry name" value="SENSOR HISTIDINE KINASE YXDK"/>
    <property type="match status" value="1"/>
</dbReference>
<dbReference type="InterPro" id="IPR036890">
    <property type="entry name" value="HATPase_C_sf"/>
</dbReference>
<dbReference type="GO" id="GO:0005886">
    <property type="term" value="C:plasma membrane"/>
    <property type="evidence" value="ECO:0007669"/>
    <property type="project" value="UniProtKB-SubCell"/>
</dbReference>
<dbReference type="FunFam" id="1.10.287.130:FF:000001">
    <property type="entry name" value="Two-component sensor histidine kinase"/>
    <property type="match status" value="1"/>
</dbReference>
<dbReference type="InterPro" id="IPR005467">
    <property type="entry name" value="His_kinase_dom"/>
</dbReference>
<feature type="transmembrane region" description="Helical" evidence="11">
    <location>
        <begin position="130"/>
        <end position="150"/>
    </location>
</feature>
<dbReference type="SMART" id="SM00388">
    <property type="entry name" value="HisKA"/>
    <property type="match status" value="1"/>
</dbReference>
<dbReference type="Gene3D" id="3.30.565.10">
    <property type="entry name" value="Histidine kinase-like ATPase, C-terminal domain"/>
    <property type="match status" value="1"/>
</dbReference>
<keyword evidence="8" id="KW-0902">Two-component regulatory system</keyword>
<proteinExistence type="predicted"/>
<evidence type="ECO:0000256" key="1">
    <source>
        <dbReference type="ARBA" id="ARBA00000085"/>
    </source>
</evidence>
<comment type="caution">
    <text evidence="13">The sequence shown here is derived from an EMBL/GenBank/DDBJ whole genome shotgun (WGS) entry which is preliminary data.</text>
</comment>
<feature type="domain" description="Histidine kinase" evidence="12">
    <location>
        <begin position="235"/>
        <end position="455"/>
    </location>
</feature>
<evidence type="ECO:0000256" key="8">
    <source>
        <dbReference type="ARBA" id="ARBA00023012"/>
    </source>
</evidence>
<dbReference type="InterPro" id="IPR003661">
    <property type="entry name" value="HisK_dim/P_dom"/>
</dbReference>
<dbReference type="Gene3D" id="1.10.287.130">
    <property type="match status" value="1"/>
</dbReference>
<dbReference type="Proteomes" id="UP000697330">
    <property type="component" value="Unassembled WGS sequence"/>
</dbReference>
<keyword evidence="9 11" id="KW-0472">Membrane</keyword>
<dbReference type="InterPro" id="IPR036097">
    <property type="entry name" value="HisK_dim/P_sf"/>
</dbReference>
<dbReference type="GO" id="GO:0005509">
    <property type="term" value="F:calcium ion binding"/>
    <property type="evidence" value="ECO:0007669"/>
    <property type="project" value="UniProtKB-ARBA"/>
</dbReference>
<feature type="transmembrane region" description="Helical" evidence="11">
    <location>
        <begin position="48"/>
        <end position="70"/>
    </location>
</feature>
<evidence type="ECO:0000256" key="3">
    <source>
        <dbReference type="ARBA" id="ARBA00004236"/>
    </source>
</evidence>
<dbReference type="Pfam" id="PF00512">
    <property type="entry name" value="HisKA"/>
    <property type="match status" value="1"/>
</dbReference>
<reference evidence="13" key="2">
    <citation type="submission" date="2021-09" db="EMBL/GenBank/DDBJ databases">
        <authorList>
            <person name="Gilroy R."/>
        </authorList>
    </citation>
    <scope>NUCLEOTIDE SEQUENCE</scope>
    <source>
        <strain evidence="13">CHK124-7917</strain>
    </source>
</reference>
<name>A0A921KM56_9ACTN</name>
<sequence length="455" mass="49440">MSSENPDVTGADCPRPPEEASGVSAPDAARRSSSIARRVAWSFWWRRLVRWVLVDLLALLAVLAALWVGYARYLPEGALTYHGLVPTEGTSLALAWGLGPDSSGLGSLALRVAPAAGGEWFFPVGRDLLVLWPAGALLLALEALSLMGIFSDIRRVRRRLKPLNALALRAEALGSKDIIDASKIESLEQAIERAGVDSPQVSTGVEDLASIEVALNGLLRQMQEAKLQQIRFVSDASHELRTPIAVIQGYVNMLDRWGKDDRAVLEESIAALKVEGAHMQELVEQLLFLARGDSGRNVLERVPVNLGALVLEVVDESAMIDSEHDYMLGFGREAAEDARYVVIGDASMLKQSIRVMVQNAARYSPAGTAVTLGVSADEESVSYSVRDEGIGMTPEEATHVFERFWRADAARDVSKEGTGLGLSIARWIVERYGGTIDLVSREGVGSRFTVRIPRT</sequence>
<dbReference type="Pfam" id="PF02518">
    <property type="entry name" value="HATPase_c"/>
    <property type="match status" value="1"/>
</dbReference>
<keyword evidence="11" id="KW-0812">Transmembrane</keyword>
<evidence type="ECO:0000313" key="13">
    <source>
        <dbReference type="EMBL" id="HJF46090.1"/>
    </source>
</evidence>
<accession>A0A921KM56</accession>